<proteinExistence type="inferred from homology"/>
<feature type="domain" description="DJ-1/PfpI" evidence="2">
    <location>
        <begin position="13"/>
        <end position="183"/>
    </location>
</feature>
<comment type="similarity">
    <text evidence="1">Belongs to the peptidase C56 family.</text>
</comment>
<dbReference type="AlphaFoldDB" id="A0A3N5YPY4"/>
<organism evidence="3 4">
    <name type="scientific">Alteromonas sediminis</name>
    <dbReference type="NCBI Taxonomy" id="2259342"/>
    <lineage>
        <taxon>Bacteria</taxon>
        <taxon>Pseudomonadati</taxon>
        <taxon>Pseudomonadota</taxon>
        <taxon>Gammaproteobacteria</taxon>
        <taxon>Alteromonadales</taxon>
        <taxon>Alteromonadaceae</taxon>
        <taxon>Alteromonas/Salinimonas group</taxon>
        <taxon>Alteromonas</taxon>
    </lineage>
</organism>
<dbReference type="InterPro" id="IPR029062">
    <property type="entry name" value="Class_I_gatase-like"/>
</dbReference>
<dbReference type="PANTHER" id="PTHR10224">
    <property type="entry name" value="ES1 PROTEIN HOMOLOG, MITOCHONDRIAL"/>
    <property type="match status" value="1"/>
</dbReference>
<dbReference type="EMBL" id="RPOK01000001">
    <property type="protein sequence ID" value="RPJ67991.1"/>
    <property type="molecule type" value="Genomic_DNA"/>
</dbReference>
<keyword evidence="4" id="KW-1185">Reference proteome</keyword>
<dbReference type="InterPro" id="IPR002818">
    <property type="entry name" value="DJ-1/PfpI"/>
</dbReference>
<evidence type="ECO:0000256" key="1">
    <source>
        <dbReference type="PIRNR" id="PIRNR006320"/>
    </source>
</evidence>
<sequence>MKKVAVILSGSGVFDGAEIHESVLTLLALERAGVKYSCFAPDINQLHVVNHLTGEVDESDTRNVLVEAARIARGDIQNVAELNADEFDALMLPGGFGAAKNLCTFAVHGKDSEVNEDVLAACKAFADAGKPAAYACIAPAIIPAVYPQGVKLTIGTDASTAEALNAMGASHVDSSVDGVVYDETYKVFSTPAYMLAANITEAAASIDNIVSKLVAAID</sequence>
<dbReference type="NCBIfam" id="NF008747">
    <property type="entry name" value="PRK11780.1"/>
    <property type="match status" value="1"/>
</dbReference>
<accession>A0A3N5YPY4</accession>
<dbReference type="SUPFAM" id="SSF52317">
    <property type="entry name" value="Class I glutamine amidotransferase-like"/>
    <property type="match status" value="1"/>
</dbReference>
<dbReference type="CDD" id="cd03133">
    <property type="entry name" value="GATase1_ES1"/>
    <property type="match status" value="1"/>
</dbReference>
<dbReference type="InterPro" id="IPR026041">
    <property type="entry name" value="ElbB"/>
</dbReference>
<dbReference type="OrthoDB" id="5605062at2"/>
<protein>
    <recommendedName>
        <fullName evidence="1">Glyoxalase</fullName>
    </recommendedName>
</protein>
<dbReference type="Pfam" id="PF01965">
    <property type="entry name" value="DJ-1_PfpI"/>
    <property type="match status" value="1"/>
</dbReference>
<gene>
    <name evidence="3" type="primary">elbB</name>
    <name evidence="3" type="ORF">DRW07_00830</name>
</gene>
<comment type="caution">
    <text evidence="3">The sequence shown here is derived from an EMBL/GenBank/DDBJ whole genome shotgun (WGS) entry which is preliminary data.</text>
</comment>
<dbReference type="GO" id="GO:0016829">
    <property type="term" value="F:lyase activity"/>
    <property type="evidence" value="ECO:0007669"/>
    <property type="project" value="UniProtKB-UniRule"/>
</dbReference>
<name>A0A3N5YPY4_9ALTE</name>
<evidence type="ECO:0000313" key="3">
    <source>
        <dbReference type="EMBL" id="RPJ67991.1"/>
    </source>
</evidence>
<dbReference type="PIRSF" id="PIRSF006320">
    <property type="entry name" value="Elb2"/>
    <property type="match status" value="1"/>
</dbReference>
<dbReference type="Proteomes" id="UP000275281">
    <property type="component" value="Unassembled WGS sequence"/>
</dbReference>
<evidence type="ECO:0000313" key="4">
    <source>
        <dbReference type="Proteomes" id="UP000275281"/>
    </source>
</evidence>
<dbReference type="PANTHER" id="PTHR10224:SF12">
    <property type="entry name" value="GLYOXALASE ELBB"/>
    <property type="match status" value="1"/>
</dbReference>
<reference evidence="3 4" key="1">
    <citation type="submission" date="2018-11" db="EMBL/GenBank/DDBJ databases">
        <authorList>
            <person name="Ye M.-Q."/>
            <person name="Du Z.-J."/>
        </authorList>
    </citation>
    <scope>NUCLEOTIDE SEQUENCE [LARGE SCALE GENOMIC DNA]</scope>
    <source>
        <strain evidence="3 4">U0105</strain>
    </source>
</reference>
<dbReference type="RefSeq" id="WP_124025993.1">
    <property type="nucleotide sequence ID" value="NZ_JBHRSN010000005.1"/>
</dbReference>
<evidence type="ECO:0000259" key="2">
    <source>
        <dbReference type="Pfam" id="PF01965"/>
    </source>
</evidence>
<dbReference type="Gene3D" id="3.40.50.880">
    <property type="match status" value="1"/>
</dbReference>
<keyword evidence="1" id="KW-0456">Lyase</keyword>
<comment type="catalytic activity">
    <reaction evidence="1">
        <text>glyoxal + H2O = glycolate + H(+)</text>
        <dbReference type="Rhea" id="RHEA:51672"/>
        <dbReference type="ChEBI" id="CHEBI:15377"/>
        <dbReference type="ChEBI" id="CHEBI:15378"/>
        <dbReference type="ChEBI" id="CHEBI:29805"/>
        <dbReference type="ChEBI" id="CHEBI:34779"/>
    </reaction>
</comment>
<comment type="function">
    <text evidence="1">Displays glyoxalase activity, catalyzing the conversion of glyoxal to glycolate.</text>
</comment>